<evidence type="ECO:0000313" key="10">
    <source>
        <dbReference type="EMBL" id="MBV3383583.1"/>
    </source>
</evidence>
<feature type="transmembrane region" description="Helical" evidence="8">
    <location>
        <begin position="239"/>
        <end position="259"/>
    </location>
</feature>
<keyword evidence="5 8" id="KW-0812">Transmembrane</keyword>
<feature type="transmembrane region" description="Helical" evidence="8">
    <location>
        <begin position="202"/>
        <end position="227"/>
    </location>
</feature>
<dbReference type="GO" id="GO:0005886">
    <property type="term" value="C:plasma membrane"/>
    <property type="evidence" value="ECO:0007669"/>
    <property type="project" value="UniProtKB-SubCell"/>
</dbReference>
<feature type="transmembrane region" description="Helical" evidence="8">
    <location>
        <begin position="153"/>
        <end position="171"/>
    </location>
</feature>
<feature type="transmembrane region" description="Helical" evidence="8">
    <location>
        <begin position="357"/>
        <end position="376"/>
    </location>
</feature>
<evidence type="ECO:0000313" key="11">
    <source>
        <dbReference type="EMBL" id="MBV3393607.1"/>
    </source>
</evidence>
<dbReference type="EMBL" id="JAHOEL010000092">
    <property type="protein sequence ID" value="MBV3393607.1"/>
    <property type="molecule type" value="Genomic_DNA"/>
</dbReference>
<comment type="subcellular location">
    <subcellularLocation>
        <location evidence="1">Cell inner membrane</location>
        <topology evidence="1">Multi-pass membrane protein</topology>
    </subcellularLocation>
</comment>
<gene>
    <name evidence="10" type="ORF">KSV97_10265</name>
    <name evidence="11" type="ORF">KSW06_10200</name>
</gene>
<dbReference type="PANTHER" id="PTHR23522">
    <property type="entry name" value="BLL5896 PROTEIN"/>
    <property type="match status" value="1"/>
</dbReference>
<dbReference type="EMBL" id="JAHOEF010000093">
    <property type="protein sequence ID" value="MBV3383583.1"/>
    <property type="molecule type" value="Genomic_DNA"/>
</dbReference>
<evidence type="ECO:0000259" key="9">
    <source>
        <dbReference type="PROSITE" id="PS50850"/>
    </source>
</evidence>
<dbReference type="Pfam" id="PF12832">
    <property type="entry name" value="MFS_1_like"/>
    <property type="match status" value="1"/>
</dbReference>
<evidence type="ECO:0000313" key="12">
    <source>
        <dbReference type="Proteomes" id="UP001196408"/>
    </source>
</evidence>
<feature type="domain" description="Major facilitator superfamily (MFS) profile" evidence="9">
    <location>
        <begin position="5"/>
        <end position="380"/>
    </location>
</feature>
<evidence type="ECO:0000256" key="2">
    <source>
        <dbReference type="ARBA" id="ARBA00022448"/>
    </source>
</evidence>
<dbReference type="PROSITE" id="PS50850">
    <property type="entry name" value="MFS"/>
    <property type="match status" value="1"/>
</dbReference>
<proteinExistence type="predicted"/>
<sequence>MKKNSYMYHAGTSFFFYFAFACYNAMLALYLSDIHFNAQQISLITSSAPLFSIFAQPYLGTLADRFRSPRKVSLVALFITVVMNMIFMFSHQLIILLITSATILALFNAVTPLTDRIGVSSPYDFGKIRLWGSVGYAISAQLCGLVYDVIAPISIFVIFLFGTITVLICILRVNDPEVVQTETKVEYSSKEAYKSLFKNKQYIIFLLISFFFWGACTANFTYISVFIKSVGGTASMVGTYQLFATLFEVPAILATDFIIKKFSYKHIMLFACAMSIVNFVWYATLPNPNLIVAVFVFKGLSTILFTMITVRLIMEIVEDKYVSTAFGLQATVGRGIGAAVVQLIGGKLIDSFSTMTPFYLFLSVLIVTALVLSLTFKEKRA</sequence>
<keyword evidence="13" id="KW-1185">Reference proteome</keyword>
<evidence type="ECO:0000256" key="1">
    <source>
        <dbReference type="ARBA" id="ARBA00004429"/>
    </source>
</evidence>
<dbReference type="InterPro" id="IPR024989">
    <property type="entry name" value="MFS_assoc_dom"/>
</dbReference>
<dbReference type="RefSeq" id="WP_217748242.1">
    <property type="nucleotide sequence ID" value="NZ_JAHOEB010000094.1"/>
</dbReference>
<keyword evidence="4" id="KW-0997">Cell inner membrane</keyword>
<comment type="caution">
    <text evidence="10">The sequence shown here is derived from an EMBL/GenBank/DDBJ whole genome shotgun (WGS) entry which is preliminary data.</text>
</comment>
<feature type="transmembrane region" description="Helical" evidence="8">
    <location>
        <begin position="71"/>
        <end position="87"/>
    </location>
</feature>
<evidence type="ECO:0000256" key="7">
    <source>
        <dbReference type="ARBA" id="ARBA00023136"/>
    </source>
</evidence>
<evidence type="ECO:0000256" key="8">
    <source>
        <dbReference type="SAM" id="Phobius"/>
    </source>
</evidence>
<protein>
    <submittedName>
        <fullName evidence="10">MFS transporter</fullName>
    </submittedName>
</protein>
<dbReference type="PROSITE" id="PS51257">
    <property type="entry name" value="PROKAR_LIPOPROTEIN"/>
    <property type="match status" value="1"/>
</dbReference>
<keyword evidence="7 8" id="KW-0472">Membrane</keyword>
<feature type="transmembrane region" description="Helical" evidence="8">
    <location>
        <begin position="325"/>
        <end position="345"/>
    </location>
</feature>
<feature type="transmembrane region" description="Helical" evidence="8">
    <location>
        <begin position="266"/>
        <end position="284"/>
    </location>
</feature>
<dbReference type="InterPro" id="IPR020846">
    <property type="entry name" value="MFS_dom"/>
</dbReference>
<dbReference type="Proteomes" id="UP001196408">
    <property type="component" value="Unassembled WGS sequence"/>
</dbReference>
<evidence type="ECO:0000256" key="6">
    <source>
        <dbReference type="ARBA" id="ARBA00022989"/>
    </source>
</evidence>
<dbReference type="AlphaFoldDB" id="A0AAW4MTF4"/>
<feature type="transmembrane region" description="Helical" evidence="8">
    <location>
        <begin position="38"/>
        <end position="59"/>
    </location>
</feature>
<dbReference type="GO" id="GO:0022857">
    <property type="term" value="F:transmembrane transporter activity"/>
    <property type="evidence" value="ECO:0007669"/>
    <property type="project" value="InterPro"/>
</dbReference>
<keyword evidence="2" id="KW-0813">Transport</keyword>
<dbReference type="Proteomes" id="UP001197492">
    <property type="component" value="Unassembled WGS sequence"/>
</dbReference>
<keyword evidence="3" id="KW-1003">Cell membrane</keyword>
<evidence type="ECO:0000256" key="3">
    <source>
        <dbReference type="ARBA" id="ARBA00022475"/>
    </source>
</evidence>
<accession>A0AAW4MTF4</accession>
<feature type="transmembrane region" description="Helical" evidence="8">
    <location>
        <begin position="12"/>
        <end position="32"/>
    </location>
</feature>
<keyword evidence="6 8" id="KW-1133">Transmembrane helix</keyword>
<feature type="transmembrane region" description="Helical" evidence="8">
    <location>
        <begin position="290"/>
        <end position="313"/>
    </location>
</feature>
<organism evidence="10 12">
    <name type="scientific">Catenibacterium mitsuokai</name>
    <dbReference type="NCBI Taxonomy" id="100886"/>
    <lineage>
        <taxon>Bacteria</taxon>
        <taxon>Bacillati</taxon>
        <taxon>Bacillota</taxon>
        <taxon>Erysipelotrichia</taxon>
        <taxon>Erysipelotrichales</taxon>
        <taxon>Coprobacillaceae</taxon>
        <taxon>Catenibacterium</taxon>
    </lineage>
</organism>
<reference evidence="10 13" key="1">
    <citation type="submission" date="2021-06" db="EMBL/GenBank/DDBJ databases">
        <title>Collection of gut derived symbiotic bacterial strains cultured from healthy donors.</title>
        <authorList>
            <person name="Lin H."/>
            <person name="Littmann E."/>
            <person name="Pamer E.G."/>
        </authorList>
    </citation>
    <scope>NUCLEOTIDE SEQUENCE</scope>
    <source>
        <strain evidence="11 13">MSK.21.70</strain>
        <strain evidence="10">MSK.21.82</strain>
    </source>
</reference>
<dbReference type="PANTHER" id="PTHR23522:SF10">
    <property type="entry name" value="3-PHENYLPROPIONIC ACID TRANSPORTER-RELATED"/>
    <property type="match status" value="1"/>
</dbReference>
<evidence type="ECO:0000256" key="5">
    <source>
        <dbReference type="ARBA" id="ARBA00022692"/>
    </source>
</evidence>
<name>A0AAW4MTF4_9FIRM</name>
<evidence type="ECO:0000256" key="4">
    <source>
        <dbReference type="ARBA" id="ARBA00022519"/>
    </source>
</evidence>
<evidence type="ECO:0000313" key="13">
    <source>
        <dbReference type="Proteomes" id="UP001197492"/>
    </source>
</evidence>